<protein>
    <submittedName>
        <fullName evidence="2">Uncharacterized protein</fullName>
    </submittedName>
</protein>
<keyword evidence="3" id="KW-1185">Reference proteome</keyword>
<reference evidence="2 3" key="1">
    <citation type="journal article" date="2023" name="Plants (Basel)">
        <title>Bridging the Gap: Combining Genomics and Transcriptomics Approaches to Understand Stylosanthes scabra, an Orphan Legume from the Brazilian Caatinga.</title>
        <authorList>
            <person name="Ferreira-Neto J.R.C."/>
            <person name="da Silva M.D."/>
            <person name="Binneck E."/>
            <person name="de Melo N.F."/>
            <person name="da Silva R.H."/>
            <person name="de Melo A.L.T.M."/>
            <person name="Pandolfi V."/>
            <person name="Bustamante F.O."/>
            <person name="Brasileiro-Vidal A.C."/>
            <person name="Benko-Iseppon A.M."/>
        </authorList>
    </citation>
    <scope>NUCLEOTIDE SEQUENCE [LARGE SCALE GENOMIC DNA]</scope>
    <source>
        <tissue evidence="2">Leaves</tissue>
    </source>
</reference>
<dbReference type="EMBL" id="JASCZI010121117">
    <property type="protein sequence ID" value="MED6159880.1"/>
    <property type="molecule type" value="Genomic_DNA"/>
</dbReference>
<comment type="caution">
    <text evidence="2">The sequence shown here is derived from an EMBL/GenBank/DDBJ whole genome shotgun (WGS) entry which is preliminary data.</text>
</comment>
<feature type="compositionally biased region" description="Basic and acidic residues" evidence="1">
    <location>
        <begin position="52"/>
        <end position="69"/>
    </location>
</feature>
<accession>A0ABU6UGZ8</accession>
<evidence type="ECO:0000256" key="1">
    <source>
        <dbReference type="SAM" id="MobiDB-lite"/>
    </source>
</evidence>
<gene>
    <name evidence="2" type="ORF">PIB30_046328</name>
</gene>
<organism evidence="2 3">
    <name type="scientific">Stylosanthes scabra</name>
    <dbReference type="NCBI Taxonomy" id="79078"/>
    <lineage>
        <taxon>Eukaryota</taxon>
        <taxon>Viridiplantae</taxon>
        <taxon>Streptophyta</taxon>
        <taxon>Embryophyta</taxon>
        <taxon>Tracheophyta</taxon>
        <taxon>Spermatophyta</taxon>
        <taxon>Magnoliopsida</taxon>
        <taxon>eudicotyledons</taxon>
        <taxon>Gunneridae</taxon>
        <taxon>Pentapetalae</taxon>
        <taxon>rosids</taxon>
        <taxon>fabids</taxon>
        <taxon>Fabales</taxon>
        <taxon>Fabaceae</taxon>
        <taxon>Papilionoideae</taxon>
        <taxon>50 kb inversion clade</taxon>
        <taxon>dalbergioids sensu lato</taxon>
        <taxon>Dalbergieae</taxon>
        <taxon>Pterocarpus clade</taxon>
        <taxon>Stylosanthes</taxon>
    </lineage>
</organism>
<evidence type="ECO:0000313" key="2">
    <source>
        <dbReference type="EMBL" id="MED6159880.1"/>
    </source>
</evidence>
<dbReference type="Proteomes" id="UP001341840">
    <property type="component" value="Unassembled WGS sequence"/>
</dbReference>
<proteinExistence type="predicted"/>
<feature type="region of interest" description="Disordered" evidence="1">
    <location>
        <begin position="48"/>
        <end position="69"/>
    </location>
</feature>
<evidence type="ECO:0000313" key="3">
    <source>
        <dbReference type="Proteomes" id="UP001341840"/>
    </source>
</evidence>
<name>A0ABU6UGZ8_9FABA</name>
<sequence length="100" mass="11443">MSSKDAAAKMLPLLPLTYSISFTSNIHHSFEDFGLVVRDYLIGSHKLKKKRRDEAQKQQHDVLRKKHGEEHKNVGTAVLTRRYGRLVLGTLETLCEQVNL</sequence>